<dbReference type="PROSITE" id="PS00623">
    <property type="entry name" value="GMC_OXRED_1"/>
    <property type="match status" value="1"/>
</dbReference>
<dbReference type="Proteomes" id="UP000001192">
    <property type="component" value="Plasmid pBPHY01"/>
</dbReference>
<keyword evidence="3 6" id="KW-0285">Flavoprotein</keyword>
<sequence>MAVGQGTRFSKAYLQRQKIQLDLTVGSEIIFNKRRHPLLQQQLIGMEIYDYIIIGAGSAGCALARGLSDDPDNKVLLLEAGPPADRFWVNTPAGMAKLYFHKELNWNYFTDPMPALRNRKMYWPRGKALGGSSSINGMIFIRGHRNDFDSWRDLGNQGWGYDDLLPYFKKMEHNERGADEFRGTGGPLWVSDPVTKVRSSYDFIKATERLGIPPTDDFNGAVHDGVGFMQHTIRDGRRYSAYTAFVAPVRHRPNLTVLTGAAVQRIVLKGNVATGVEVLVDGHRRTFEAAREVILSAGSLNSPQVLMLSGIGPGDELRRHDIETLVEIPGVGLNLQDHFYVHGSYRSTPDSSYNLELGGIRKYFEGARYLLTHKGYLALGSSQVGAFVKSRPDESYADLQISFRPMTFTYHPGGECEVDHEPGMGVSVYLLRPRATGTVTLRSPNPAEPPVFKPNFLSNEDDNRAMIAGVKMIREIMSTEPIASRVIEEEIPGPLVQTDEQIMYWMEMTGNSAHHQAGTCKMGNDKLAVVDERLRVRGVERLRVADASIMPHLTSGNTNAPSIMIGVKAADMILRDAVPRRDIREGAAPARNDAVKSASVSV</sequence>
<dbReference type="PANTHER" id="PTHR11552">
    <property type="entry name" value="GLUCOSE-METHANOL-CHOLINE GMC OXIDOREDUCTASE"/>
    <property type="match status" value="1"/>
</dbReference>
<name>B2JTD4_PARP8</name>
<evidence type="ECO:0000256" key="1">
    <source>
        <dbReference type="ARBA" id="ARBA00001974"/>
    </source>
</evidence>
<evidence type="ECO:0000256" key="5">
    <source>
        <dbReference type="PIRSR" id="PIRSR000137-2"/>
    </source>
</evidence>
<evidence type="ECO:0000313" key="9">
    <source>
        <dbReference type="EMBL" id="ACC75837.1"/>
    </source>
</evidence>
<comment type="similarity">
    <text evidence="2 6">Belongs to the GMC oxidoreductase family.</text>
</comment>
<keyword evidence="10" id="KW-1185">Reference proteome</keyword>
<evidence type="ECO:0000256" key="4">
    <source>
        <dbReference type="ARBA" id="ARBA00022827"/>
    </source>
</evidence>
<organism evidence="9 10">
    <name type="scientific">Paraburkholderia phymatum (strain DSM 17167 / CIP 108236 / LMG 21445 / STM815)</name>
    <name type="common">Burkholderia phymatum</name>
    <dbReference type="NCBI Taxonomy" id="391038"/>
    <lineage>
        <taxon>Bacteria</taxon>
        <taxon>Pseudomonadati</taxon>
        <taxon>Pseudomonadota</taxon>
        <taxon>Betaproteobacteria</taxon>
        <taxon>Burkholderiales</taxon>
        <taxon>Burkholderiaceae</taxon>
        <taxon>Paraburkholderia</taxon>
    </lineage>
</organism>
<accession>B2JTD4</accession>
<protein>
    <submittedName>
        <fullName evidence="9">Glucose-methanol-choline oxidoreductase</fullName>
    </submittedName>
</protein>
<dbReference type="GO" id="GO:0016614">
    <property type="term" value="F:oxidoreductase activity, acting on CH-OH group of donors"/>
    <property type="evidence" value="ECO:0007669"/>
    <property type="project" value="InterPro"/>
</dbReference>
<dbReference type="InterPro" id="IPR007867">
    <property type="entry name" value="GMC_OxRtase_C"/>
</dbReference>
<keyword evidence="9" id="KW-0614">Plasmid</keyword>
<dbReference type="HOGENOM" id="CLU_002865_7_2_4"/>
<dbReference type="Gene3D" id="3.50.50.60">
    <property type="entry name" value="FAD/NAD(P)-binding domain"/>
    <property type="match status" value="1"/>
</dbReference>
<feature type="domain" description="Glucose-methanol-choline oxidoreductase N-terminal" evidence="7">
    <location>
        <begin position="126"/>
        <end position="149"/>
    </location>
</feature>
<geneLocation type="plasmid" evidence="9 10">
    <name>pBPHY01</name>
</geneLocation>
<dbReference type="Pfam" id="PF00732">
    <property type="entry name" value="GMC_oxred_N"/>
    <property type="match status" value="1"/>
</dbReference>
<dbReference type="PROSITE" id="PS00624">
    <property type="entry name" value="GMC_OXRED_2"/>
    <property type="match status" value="1"/>
</dbReference>
<dbReference type="GO" id="GO:0050660">
    <property type="term" value="F:flavin adenine dinucleotide binding"/>
    <property type="evidence" value="ECO:0007669"/>
    <property type="project" value="InterPro"/>
</dbReference>
<dbReference type="InterPro" id="IPR000172">
    <property type="entry name" value="GMC_OxRdtase_N"/>
</dbReference>
<gene>
    <name evidence="9" type="ordered locus">Bphy_6820</name>
</gene>
<dbReference type="SUPFAM" id="SSF54373">
    <property type="entry name" value="FAD-linked reductases, C-terminal domain"/>
    <property type="match status" value="1"/>
</dbReference>
<evidence type="ECO:0000313" key="10">
    <source>
        <dbReference type="Proteomes" id="UP000001192"/>
    </source>
</evidence>
<dbReference type="Pfam" id="PF05199">
    <property type="entry name" value="GMC_oxred_C"/>
    <property type="match status" value="1"/>
</dbReference>
<comment type="cofactor">
    <cofactor evidence="1 5">
        <name>FAD</name>
        <dbReference type="ChEBI" id="CHEBI:57692"/>
    </cofactor>
</comment>
<dbReference type="Gene3D" id="3.30.560.10">
    <property type="entry name" value="Glucose Oxidase, domain 3"/>
    <property type="match status" value="1"/>
</dbReference>
<feature type="domain" description="Glucose-methanol-choline oxidoreductase N-terminal" evidence="8">
    <location>
        <begin position="298"/>
        <end position="312"/>
    </location>
</feature>
<evidence type="ECO:0000256" key="2">
    <source>
        <dbReference type="ARBA" id="ARBA00010790"/>
    </source>
</evidence>
<evidence type="ECO:0000256" key="3">
    <source>
        <dbReference type="ARBA" id="ARBA00022630"/>
    </source>
</evidence>
<dbReference type="SUPFAM" id="SSF51905">
    <property type="entry name" value="FAD/NAD(P)-binding domain"/>
    <property type="match status" value="1"/>
</dbReference>
<dbReference type="EMBL" id="CP001045">
    <property type="protein sequence ID" value="ACC75837.1"/>
    <property type="molecule type" value="Genomic_DNA"/>
</dbReference>
<reference evidence="10" key="1">
    <citation type="journal article" date="2014" name="Stand. Genomic Sci.">
        <title>Complete genome sequence of Burkholderia phymatum STM815(T), a broad host range and efficient nitrogen-fixing symbiont of Mimosa species.</title>
        <authorList>
            <person name="Moulin L."/>
            <person name="Klonowska A."/>
            <person name="Caroline B."/>
            <person name="Booth K."/>
            <person name="Vriezen J.A."/>
            <person name="Melkonian R."/>
            <person name="James E.K."/>
            <person name="Young J.P."/>
            <person name="Bena G."/>
            <person name="Hauser L."/>
            <person name="Land M."/>
            <person name="Kyrpides N."/>
            <person name="Bruce D."/>
            <person name="Chain P."/>
            <person name="Copeland A."/>
            <person name="Pitluck S."/>
            <person name="Woyke T."/>
            <person name="Lizotte-Waniewski M."/>
            <person name="Bristow J."/>
            <person name="Riley M."/>
        </authorList>
    </citation>
    <scope>NUCLEOTIDE SEQUENCE [LARGE SCALE GENOMIC DNA]</scope>
    <source>
        <strain evidence="10">DSM 17167 / CIP 108236 / LMG 21445 / STM815</strain>
        <plasmid evidence="10">Plasmid pBPHY01</plasmid>
    </source>
</reference>
<dbReference type="AlphaFoldDB" id="B2JTD4"/>
<evidence type="ECO:0000259" key="7">
    <source>
        <dbReference type="PROSITE" id="PS00623"/>
    </source>
</evidence>
<keyword evidence="4 5" id="KW-0274">FAD</keyword>
<proteinExistence type="inferred from homology"/>
<dbReference type="PIRSF" id="PIRSF000137">
    <property type="entry name" value="Alcohol_oxidase"/>
    <property type="match status" value="1"/>
</dbReference>
<feature type="binding site" evidence="5">
    <location>
        <position position="263"/>
    </location>
    <ligand>
        <name>FAD</name>
        <dbReference type="ChEBI" id="CHEBI:57692"/>
    </ligand>
</feature>
<dbReference type="InterPro" id="IPR036188">
    <property type="entry name" value="FAD/NAD-bd_sf"/>
</dbReference>
<dbReference type="KEGG" id="bph:Bphy_6820"/>
<dbReference type="PANTHER" id="PTHR11552:SF147">
    <property type="entry name" value="CHOLINE DEHYDROGENASE, MITOCHONDRIAL"/>
    <property type="match status" value="1"/>
</dbReference>
<evidence type="ECO:0000256" key="6">
    <source>
        <dbReference type="RuleBase" id="RU003968"/>
    </source>
</evidence>
<evidence type="ECO:0000259" key="8">
    <source>
        <dbReference type="PROSITE" id="PS00624"/>
    </source>
</evidence>
<dbReference type="InterPro" id="IPR012132">
    <property type="entry name" value="GMC_OxRdtase"/>
</dbReference>